<organism evidence="2">
    <name type="scientific">Mytilinidion resinicola</name>
    <dbReference type="NCBI Taxonomy" id="574789"/>
    <lineage>
        <taxon>Eukaryota</taxon>
        <taxon>Fungi</taxon>
        <taxon>Dikarya</taxon>
        <taxon>Ascomycota</taxon>
        <taxon>Pezizomycotina</taxon>
        <taxon>Dothideomycetes</taxon>
        <taxon>Pleosporomycetidae</taxon>
        <taxon>Mytilinidiales</taxon>
        <taxon>Mytilinidiaceae</taxon>
        <taxon>Mytilinidion</taxon>
    </lineage>
</organism>
<dbReference type="GeneID" id="54467742"/>
<feature type="non-terminal residue" evidence="2">
    <location>
        <position position="1"/>
    </location>
</feature>
<reference evidence="4" key="2">
    <citation type="submission" date="2020-04" db="EMBL/GenBank/DDBJ databases">
        <authorList>
            <consortium name="NCBI Genome Project"/>
        </authorList>
    </citation>
    <scope>NUCLEOTIDE SEQUENCE</scope>
    <source>
        <strain evidence="4">CBS 304.34</strain>
    </source>
</reference>
<feature type="transmembrane region" description="Helical" evidence="1">
    <location>
        <begin position="36"/>
        <end position="55"/>
    </location>
</feature>
<gene>
    <name evidence="2 4" type="ORF">BDZ99DRAFT_545518</name>
</gene>
<keyword evidence="1" id="KW-0812">Transmembrane</keyword>
<keyword evidence="1" id="KW-1133">Transmembrane helix</keyword>
<evidence type="ECO:0000313" key="4">
    <source>
        <dbReference type="RefSeq" id="XP_033571243.1"/>
    </source>
</evidence>
<dbReference type="OrthoDB" id="3770800at2759"/>
<dbReference type="Proteomes" id="UP000504636">
    <property type="component" value="Unplaced"/>
</dbReference>
<proteinExistence type="predicted"/>
<evidence type="ECO:0000256" key="1">
    <source>
        <dbReference type="SAM" id="Phobius"/>
    </source>
</evidence>
<dbReference type="RefSeq" id="XP_033571243.1">
    <property type="nucleotide sequence ID" value="XM_033726849.1"/>
</dbReference>
<evidence type="ECO:0000313" key="2">
    <source>
        <dbReference type="EMBL" id="KAF2804279.1"/>
    </source>
</evidence>
<keyword evidence="3" id="KW-1185">Reference proteome</keyword>
<reference evidence="4" key="3">
    <citation type="submission" date="2025-04" db="UniProtKB">
        <authorList>
            <consortium name="RefSeq"/>
        </authorList>
    </citation>
    <scope>IDENTIFICATION</scope>
    <source>
        <strain evidence="4">CBS 304.34</strain>
    </source>
</reference>
<accession>A0A6A6Y6P9</accession>
<dbReference type="EMBL" id="MU003714">
    <property type="protein sequence ID" value="KAF2804279.1"/>
    <property type="molecule type" value="Genomic_DNA"/>
</dbReference>
<keyword evidence="1" id="KW-0472">Membrane</keyword>
<dbReference type="AlphaFoldDB" id="A0A6A6Y6P9"/>
<sequence>VPVPLSLHSSSHFYPSQEPLLNTITSFSFHVQQLIMMHYLSLLFCASVFASLVLANGYFEDGGEPAFAVEEANASVASVCKYLRTYRGDTWFYNATLENRTACRTYSSFDEPTQKTLDNLDKTWYYEIHLISNPKNGQK</sequence>
<evidence type="ECO:0000313" key="3">
    <source>
        <dbReference type="Proteomes" id="UP000504636"/>
    </source>
</evidence>
<reference evidence="2 4" key="1">
    <citation type="journal article" date="2020" name="Stud. Mycol.">
        <title>101 Dothideomycetes genomes: a test case for predicting lifestyles and emergence of pathogens.</title>
        <authorList>
            <person name="Haridas S."/>
            <person name="Albert R."/>
            <person name="Binder M."/>
            <person name="Bloem J."/>
            <person name="Labutti K."/>
            <person name="Salamov A."/>
            <person name="Andreopoulos B."/>
            <person name="Baker S."/>
            <person name="Barry K."/>
            <person name="Bills G."/>
            <person name="Bluhm B."/>
            <person name="Cannon C."/>
            <person name="Castanera R."/>
            <person name="Culley D."/>
            <person name="Daum C."/>
            <person name="Ezra D."/>
            <person name="Gonzalez J."/>
            <person name="Henrissat B."/>
            <person name="Kuo A."/>
            <person name="Liang C."/>
            <person name="Lipzen A."/>
            <person name="Lutzoni F."/>
            <person name="Magnuson J."/>
            <person name="Mondo S."/>
            <person name="Nolan M."/>
            <person name="Ohm R."/>
            <person name="Pangilinan J."/>
            <person name="Park H.-J."/>
            <person name="Ramirez L."/>
            <person name="Alfaro M."/>
            <person name="Sun H."/>
            <person name="Tritt A."/>
            <person name="Yoshinaga Y."/>
            <person name="Zwiers L.-H."/>
            <person name="Turgeon B."/>
            <person name="Goodwin S."/>
            <person name="Spatafora J."/>
            <person name="Crous P."/>
            <person name="Grigoriev I."/>
        </authorList>
    </citation>
    <scope>NUCLEOTIDE SEQUENCE</scope>
    <source>
        <strain evidence="2 4">CBS 304.34</strain>
    </source>
</reference>
<protein>
    <submittedName>
        <fullName evidence="2 4">Uncharacterized protein</fullName>
    </submittedName>
</protein>
<name>A0A6A6Y6P9_9PEZI</name>